<dbReference type="InterPro" id="IPR003768">
    <property type="entry name" value="ScpA"/>
</dbReference>
<dbReference type="Gene3D" id="1.10.10.580">
    <property type="entry name" value="Structural maintenance of chromosome 1. Chain E"/>
    <property type="match status" value="1"/>
</dbReference>
<dbReference type="PANTHER" id="PTHR33969">
    <property type="entry name" value="SEGREGATION AND CONDENSATION PROTEIN A"/>
    <property type="match status" value="1"/>
</dbReference>
<dbReference type="PANTHER" id="PTHR33969:SF2">
    <property type="entry name" value="SEGREGATION AND CONDENSATION PROTEIN A"/>
    <property type="match status" value="1"/>
</dbReference>
<dbReference type="EMBL" id="KF900451">
    <property type="protein sequence ID" value="AIE95424.1"/>
    <property type="molecule type" value="Genomic_DNA"/>
</dbReference>
<name>A0A075FVZ6_9EURY</name>
<protein>
    <submittedName>
        <fullName evidence="1">Segregation and condensation protein A</fullName>
    </submittedName>
</protein>
<proteinExistence type="predicted"/>
<evidence type="ECO:0000313" key="1">
    <source>
        <dbReference type="EMBL" id="AIE95424.1"/>
    </source>
</evidence>
<reference evidence="1" key="1">
    <citation type="journal article" date="2014" name="Genome Biol. Evol.">
        <title>Pangenome evidence for extensive interdomain horizontal transfer affecting lineage core and shell genes in uncultured planktonic thaumarchaeota and euryarchaeota.</title>
        <authorList>
            <person name="Deschamps P."/>
            <person name="Zivanovic Y."/>
            <person name="Moreira D."/>
            <person name="Rodriguez-Valera F."/>
            <person name="Lopez-Garcia P."/>
        </authorList>
    </citation>
    <scope>NUCLEOTIDE SEQUENCE</scope>
</reference>
<sequence length="280" mass="32006">MSQVLNHLLFHKAMIGIDTEKIDHYIEIAGSASSAAEVATVDDPFTRSVTLLFMLVKEHGLDPWSLDMKHLIQEYQKYALRDDDLDLPLAGSVLGWAWDVLRLRATGAIEATEPIPEPQPEWIDFDFGWEPTYAEQLDDCAEPPIEESVLFRGERRVTLMELVGALEDARNAEMERKARLERRKQLREAREEVLSDIADRIGERLHSDDPTQYKEKVWQRINEFNGKPIPIGDLLDRPEKASVVRTFVGSLFLAREGRIDIIQKDLESHSIYVKNLESAG</sequence>
<dbReference type="InterPro" id="IPR023093">
    <property type="entry name" value="ScpA-like_C"/>
</dbReference>
<organism evidence="1">
    <name type="scientific">uncultured marine group II/III euryarchaeote AD1000_65_H04</name>
    <dbReference type="NCBI Taxonomy" id="1457796"/>
    <lineage>
        <taxon>Archaea</taxon>
        <taxon>Methanobacteriati</taxon>
        <taxon>Methanobacteriota</taxon>
        <taxon>environmental samples</taxon>
    </lineage>
</organism>
<dbReference type="AlphaFoldDB" id="A0A075FVZ6"/>
<accession>A0A075FVZ6</accession>